<feature type="transmembrane region" description="Helical" evidence="7">
    <location>
        <begin position="178"/>
        <end position="199"/>
    </location>
</feature>
<evidence type="ECO:0000256" key="5">
    <source>
        <dbReference type="ARBA" id="ARBA00022989"/>
    </source>
</evidence>
<dbReference type="PANTHER" id="PTHR10283:SF82">
    <property type="entry name" value="SOLUTE CARRIER FAMILY 13 MEMBER 2"/>
    <property type="match status" value="1"/>
</dbReference>
<dbReference type="GO" id="GO:0005886">
    <property type="term" value="C:plasma membrane"/>
    <property type="evidence" value="ECO:0007669"/>
    <property type="project" value="TreeGrafter"/>
</dbReference>
<dbReference type="PANTHER" id="PTHR10283">
    <property type="entry name" value="SOLUTE CARRIER FAMILY 13 MEMBER"/>
    <property type="match status" value="1"/>
</dbReference>
<feature type="transmembrane region" description="Helical" evidence="7">
    <location>
        <begin position="464"/>
        <end position="484"/>
    </location>
</feature>
<feature type="transmembrane region" description="Helical" evidence="7">
    <location>
        <begin position="298"/>
        <end position="316"/>
    </location>
</feature>
<comment type="similarity">
    <text evidence="2">Belongs to the SLC13A/DASS transporter (TC 2.A.47) family. NADC subfamily.</text>
</comment>
<dbReference type="InterPro" id="IPR004680">
    <property type="entry name" value="Cit_transptr-like_dom"/>
</dbReference>
<protein>
    <submittedName>
        <fullName evidence="9">SLC13 family permease</fullName>
    </submittedName>
</protein>
<sequence length="492" mass="53721">MTDSPSTWIKRSACLIAFALLATSLLNDSLHWQLLGLASPTFSLIAIFLASLILWLFVAIDWPSLLCLICLGLLPGSSFTEVFQLSFGNTTFVFLFFTFILTFALQDTPCLKRILAKALNSHWAQASTLRFIFAFLTALLLLACFISPTILFMIAFSLYEEMVEQFRVKKGDPQASKLLVALFSTLAIGTAMTPINHVFAITAMGIYQSAFGQAITNAQYMTFAIPSGLILYTLLWLSLVFIWRLDVSDWQIQKIKSLQALPDSDSHEKWVMAIFSLVVALWILPELLAPLFPSIGTFFKNAGIAFPPMLGVFLLATLRPKGKALISLQTAIAQGVYWPSLLIVAATLSLGSLLTNPQFAVTQLIQDALGPVLSQLSPWMVVGVFIIWAGLQTNFSSNLVTTTMVTTLLTTLVTANPDLTINAAVIACLIGFMASLALMTPPAMPYVAISIGSGWTTNTDTLKYGGWILILSILISCFIAYPLGSQILSQIP</sequence>
<proteinExistence type="inferred from homology"/>
<feature type="transmembrane region" description="Helical" evidence="7">
    <location>
        <begin position="421"/>
        <end position="444"/>
    </location>
</feature>
<reference evidence="9" key="1">
    <citation type="submission" date="2023-05" db="EMBL/GenBank/DDBJ databases">
        <title>Cataloging the Phylogenetic Diversity of Human Bladder Bacteria.</title>
        <authorList>
            <person name="Du J."/>
        </authorList>
    </citation>
    <scope>NUCLEOTIDE SEQUENCE</scope>
    <source>
        <strain evidence="9">UMB1231</strain>
    </source>
</reference>
<feature type="transmembrane region" description="Helical" evidence="7">
    <location>
        <begin position="270"/>
        <end position="291"/>
    </location>
</feature>
<gene>
    <name evidence="9" type="ORF">QP433_07905</name>
</gene>
<keyword evidence="4 7" id="KW-0812">Transmembrane</keyword>
<dbReference type="RefSeq" id="WP_070609829.1">
    <property type="nucleotide sequence ID" value="NZ_JASOOE010000017.1"/>
</dbReference>
<evidence type="ECO:0000256" key="2">
    <source>
        <dbReference type="ARBA" id="ARBA00006772"/>
    </source>
</evidence>
<feature type="transmembrane region" description="Helical" evidence="7">
    <location>
        <begin position="37"/>
        <end position="58"/>
    </location>
</feature>
<evidence type="ECO:0000256" key="6">
    <source>
        <dbReference type="ARBA" id="ARBA00023136"/>
    </source>
</evidence>
<dbReference type="AlphaFoldDB" id="A0AAJ1Q759"/>
<evidence type="ECO:0000313" key="10">
    <source>
        <dbReference type="Proteomes" id="UP001229251"/>
    </source>
</evidence>
<feature type="transmembrane region" description="Helical" evidence="7">
    <location>
        <begin position="131"/>
        <end position="158"/>
    </location>
</feature>
<evidence type="ECO:0000256" key="3">
    <source>
        <dbReference type="ARBA" id="ARBA00022448"/>
    </source>
</evidence>
<keyword evidence="5 7" id="KW-1133">Transmembrane helix</keyword>
<dbReference type="EMBL" id="JASOOE010000017">
    <property type="protein sequence ID" value="MDK7187903.1"/>
    <property type="molecule type" value="Genomic_DNA"/>
</dbReference>
<evidence type="ECO:0000256" key="1">
    <source>
        <dbReference type="ARBA" id="ARBA00004141"/>
    </source>
</evidence>
<evidence type="ECO:0000313" key="9">
    <source>
        <dbReference type="EMBL" id="MDK7187903.1"/>
    </source>
</evidence>
<feature type="transmembrane region" description="Helical" evidence="7">
    <location>
        <begin position="368"/>
        <end position="389"/>
    </location>
</feature>
<feature type="transmembrane region" description="Helical" evidence="7">
    <location>
        <begin position="220"/>
        <end position="243"/>
    </location>
</feature>
<organism evidence="9 10">
    <name type="scientific">Facklamia hominis</name>
    <dbReference type="NCBI Taxonomy" id="178214"/>
    <lineage>
        <taxon>Bacteria</taxon>
        <taxon>Bacillati</taxon>
        <taxon>Bacillota</taxon>
        <taxon>Bacilli</taxon>
        <taxon>Lactobacillales</taxon>
        <taxon>Aerococcaceae</taxon>
        <taxon>Facklamia</taxon>
    </lineage>
</organism>
<feature type="transmembrane region" description="Helical" evidence="7">
    <location>
        <begin position="92"/>
        <end position="111"/>
    </location>
</feature>
<feature type="domain" description="Citrate transporter-like" evidence="8">
    <location>
        <begin position="53"/>
        <end position="429"/>
    </location>
</feature>
<accession>A0AAJ1Q759</accession>
<name>A0AAJ1Q759_9LACT</name>
<comment type="subcellular location">
    <subcellularLocation>
        <location evidence="1">Membrane</location>
        <topology evidence="1">Multi-pass membrane protein</topology>
    </subcellularLocation>
</comment>
<evidence type="ECO:0000259" key="8">
    <source>
        <dbReference type="Pfam" id="PF03600"/>
    </source>
</evidence>
<dbReference type="GO" id="GO:0022857">
    <property type="term" value="F:transmembrane transporter activity"/>
    <property type="evidence" value="ECO:0007669"/>
    <property type="project" value="TreeGrafter"/>
</dbReference>
<evidence type="ECO:0000256" key="7">
    <source>
        <dbReference type="SAM" id="Phobius"/>
    </source>
</evidence>
<feature type="transmembrane region" description="Helical" evidence="7">
    <location>
        <begin position="336"/>
        <end position="356"/>
    </location>
</feature>
<comment type="caution">
    <text evidence="9">The sequence shown here is derived from an EMBL/GenBank/DDBJ whole genome shotgun (WGS) entry which is preliminary data.</text>
</comment>
<dbReference type="Pfam" id="PF03600">
    <property type="entry name" value="CitMHS"/>
    <property type="match status" value="1"/>
</dbReference>
<keyword evidence="6 7" id="KW-0472">Membrane</keyword>
<feature type="transmembrane region" description="Helical" evidence="7">
    <location>
        <begin position="395"/>
        <end position="414"/>
    </location>
</feature>
<evidence type="ECO:0000256" key="4">
    <source>
        <dbReference type="ARBA" id="ARBA00022692"/>
    </source>
</evidence>
<dbReference type="Proteomes" id="UP001229251">
    <property type="component" value="Unassembled WGS sequence"/>
</dbReference>
<keyword evidence="3" id="KW-0813">Transport</keyword>
<feature type="transmembrane region" description="Helical" evidence="7">
    <location>
        <begin position="65"/>
        <end position="86"/>
    </location>
</feature>